<evidence type="ECO:0000256" key="1">
    <source>
        <dbReference type="SAM" id="MobiDB-lite"/>
    </source>
</evidence>
<accession>A0A0W0WNC4</accession>
<dbReference type="InterPro" id="IPR049751">
    <property type="entry name" value="TraI/MobA_relaxases"/>
</dbReference>
<organism evidence="5 6">
    <name type="scientific">Legionella nautarum</name>
    <dbReference type="NCBI Taxonomy" id="45070"/>
    <lineage>
        <taxon>Bacteria</taxon>
        <taxon>Pseudomonadati</taxon>
        <taxon>Pseudomonadota</taxon>
        <taxon>Gammaproteobacteria</taxon>
        <taxon>Legionellales</taxon>
        <taxon>Legionellaceae</taxon>
        <taxon>Legionella</taxon>
    </lineage>
</organism>
<reference evidence="5 6" key="1">
    <citation type="submission" date="2015-11" db="EMBL/GenBank/DDBJ databases">
        <title>Genomic analysis of 38 Legionella species identifies large and diverse effector repertoires.</title>
        <authorList>
            <person name="Burstein D."/>
            <person name="Amaro F."/>
            <person name="Zusman T."/>
            <person name="Lifshitz Z."/>
            <person name="Cohen O."/>
            <person name="Gilbert J.A."/>
            <person name="Pupko T."/>
            <person name="Shuman H.A."/>
            <person name="Segal G."/>
        </authorList>
    </citation>
    <scope>NUCLEOTIDE SEQUENCE [LARGE SCALE GENOMIC DNA]</scope>
    <source>
        <strain evidence="5 6">ATCC 49506</strain>
    </source>
</reference>
<dbReference type="STRING" id="45070.Lnau_2133"/>
<dbReference type="Pfam" id="PF03432">
    <property type="entry name" value="Relaxase"/>
    <property type="match status" value="1"/>
</dbReference>
<feature type="compositionally biased region" description="Polar residues" evidence="1">
    <location>
        <begin position="521"/>
        <end position="532"/>
    </location>
</feature>
<feature type="region of interest" description="Disordered" evidence="1">
    <location>
        <begin position="516"/>
        <end position="542"/>
    </location>
</feature>
<keyword evidence="6" id="KW-1185">Reference proteome</keyword>
<sequence>MIIRHIPMKSIRKSSFLGLVNYITNTQGKQERVGQIRVTNCQNTEKEWVIHEVMATQALNQRAKGDKTYHLLISFAPNENPSTKTLKEIEEQAVASLGFSEHQRISAVHYDTDNLHIHIAINKIHPKRHTLYEPFRAYKTLGDMAQKLEMEYGLQQTNHSAKKVRAENLSDDMEYHAGIESFLGWIKRNCLSQLEETQNWSAFHNLLKENGLQIRERGNGFIILNSNGLAVKASSISRTLSKSNLEKRLGEFEPLKRKESPSFIQHHYEQRPINRRVNTTELFARYQIEQKNNKTSLSEALTSAKIRKNRLIEQAKQQGRLKRAAIKFMRGQRANKKILYTLVSKTLQSDIKKIRKQYSKERQLLVDNYQQSAWMDWLQKQALLGNEEALSVLRFRGARSSTINIINGAREADKNPIPNSRIDNITKEGTVIYRVGPCSIRDNGKVFKISKALSKEDLKVAIQMAQERFGRCIRIEGSALFKKVIVQTAAFFKLNITFEDINLELHHQNLITRLNSKENNNEQNRQLPFNNRTRTRRGNEITGTRLLNVNAFNGGGTGASTRLIEQHNKSHIDSFGGGPSPESKNCLRNLSQLSMVQFTQRSEMLLSGNVHGQLERQRTEFNHKLRRKVSRSEPKNFKLD</sequence>
<gene>
    <name evidence="5" type="primary">traI</name>
    <name evidence="5" type="ORF">Lnau_2133</name>
</gene>
<evidence type="ECO:0000259" key="2">
    <source>
        <dbReference type="Pfam" id="PF03432"/>
    </source>
</evidence>
<dbReference type="InterPro" id="IPR054462">
    <property type="entry name" value="TraI_M"/>
</dbReference>
<dbReference type="AlphaFoldDB" id="A0A0W0WNC4"/>
<dbReference type="InterPro" id="IPR040677">
    <property type="entry name" value="LPD7"/>
</dbReference>
<dbReference type="InterPro" id="IPR005094">
    <property type="entry name" value="Endonuclease_MobA/VirD2"/>
</dbReference>
<dbReference type="EMBL" id="LNYO01000021">
    <property type="protein sequence ID" value="KTD33841.1"/>
    <property type="molecule type" value="Genomic_DNA"/>
</dbReference>
<dbReference type="NCBIfam" id="NF041893">
    <property type="entry name" value="TraI_MobP_relax"/>
    <property type="match status" value="1"/>
</dbReference>
<feature type="domain" description="TraI-like middle" evidence="4">
    <location>
        <begin position="167"/>
        <end position="254"/>
    </location>
</feature>
<dbReference type="PATRIC" id="fig|45070.6.peg.2251"/>
<dbReference type="RefSeq" id="WP_058505146.1">
    <property type="nucleotide sequence ID" value="NZ_CAAAIF010000012.1"/>
</dbReference>
<comment type="caution">
    <text evidence="5">The sequence shown here is derived from an EMBL/GenBank/DDBJ whole genome shotgun (WGS) entry which is preliminary data.</text>
</comment>
<evidence type="ECO:0000313" key="6">
    <source>
        <dbReference type="Proteomes" id="UP000054725"/>
    </source>
</evidence>
<dbReference type="OrthoDB" id="279005at2"/>
<feature type="domain" description="MobA/VirD2-like nuclease" evidence="2">
    <location>
        <begin position="22"/>
        <end position="154"/>
    </location>
</feature>
<dbReference type="Proteomes" id="UP000054725">
    <property type="component" value="Unassembled WGS sequence"/>
</dbReference>
<dbReference type="Pfam" id="PF18821">
    <property type="entry name" value="LPD7"/>
    <property type="match status" value="1"/>
</dbReference>
<name>A0A0W0WNC4_9GAMM</name>
<protein>
    <submittedName>
        <fullName evidence="5">TraI protein</fullName>
    </submittedName>
</protein>
<dbReference type="Pfam" id="PF22863">
    <property type="entry name" value="TraI_middle"/>
    <property type="match status" value="1"/>
</dbReference>
<evidence type="ECO:0000259" key="4">
    <source>
        <dbReference type="Pfam" id="PF22863"/>
    </source>
</evidence>
<proteinExistence type="predicted"/>
<feature type="domain" description="Large polyvalent protein-associated" evidence="3">
    <location>
        <begin position="423"/>
        <end position="506"/>
    </location>
</feature>
<evidence type="ECO:0000259" key="3">
    <source>
        <dbReference type="Pfam" id="PF18821"/>
    </source>
</evidence>
<evidence type="ECO:0000313" key="5">
    <source>
        <dbReference type="EMBL" id="KTD33841.1"/>
    </source>
</evidence>